<evidence type="ECO:0000256" key="5">
    <source>
        <dbReference type="SAM" id="SignalP"/>
    </source>
</evidence>
<protein>
    <submittedName>
        <fullName evidence="7">Planctomycete cytochrome C</fullName>
    </submittedName>
</protein>
<evidence type="ECO:0000256" key="1">
    <source>
        <dbReference type="ARBA" id="ARBA00022617"/>
    </source>
</evidence>
<dbReference type="Pfam" id="PF07627">
    <property type="entry name" value="PSCyt3"/>
    <property type="match status" value="1"/>
</dbReference>
<dbReference type="AlphaFoldDB" id="A0A518DUH4"/>
<dbReference type="InterPro" id="IPR013039">
    <property type="entry name" value="DUF1588"/>
</dbReference>
<dbReference type="PROSITE" id="PS51007">
    <property type="entry name" value="CYTC"/>
    <property type="match status" value="1"/>
</dbReference>
<dbReference type="KEGG" id="lcre:Pla8534_32940"/>
<keyword evidence="8" id="KW-1185">Reference proteome</keyword>
<feature type="chain" id="PRO_5021723799" evidence="5">
    <location>
        <begin position="38"/>
        <end position="796"/>
    </location>
</feature>
<dbReference type="Pfam" id="PF07626">
    <property type="entry name" value="PSD3"/>
    <property type="match status" value="1"/>
</dbReference>
<dbReference type="InterPro" id="IPR013036">
    <property type="entry name" value="DUF1587"/>
</dbReference>
<dbReference type="InterPro" id="IPR036909">
    <property type="entry name" value="Cyt_c-like_dom_sf"/>
</dbReference>
<proteinExistence type="predicted"/>
<keyword evidence="5" id="KW-0732">Signal</keyword>
<keyword evidence="2 4" id="KW-0479">Metal-binding</keyword>
<evidence type="ECO:0000313" key="8">
    <source>
        <dbReference type="Proteomes" id="UP000317648"/>
    </source>
</evidence>
<dbReference type="GO" id="GO:0046872">
    <property type="term" value="F:metal ion binding"/>
    <property type="evidence" value="ECO:0007669"/>
    <property type="project" value="UniProtKB-KW"/>
</dbReference>
<dbReference type="Gene3D" id="1.10.760.10">
    <property type="entry name" value="Cytochrome c-like domain"/>
    <property type="match status" value="1"/>
</dbReference>
<gene>
    <name evidence="7" type="ORF">Pla8534_32940</name>
</gene>
<accession>A0A518DUH4</accession>
<dbReference type="Proteomes" id="UP000317648">
    <property type="component" value="Chromosome"/>
</dbReference>
<dbReference type="SUPFAM" id="SSF46626">
    <property type="entry name" value="Cytochrome c"/>
    <property type="match status" value="1"/>
</dbReference>
<feature type="domain" description="Cytochrome c" evidence="6">
    <location>
        <begin position="43"/>
        <end position="124"/>
    </location>
</feature>
<dbReference type="InterPro" id="IPR013043">
    <property type="entry name" value="DUF1595"/>
</dbReference>
<dbReference type="Pfam" id="PF07631">
    <property type="entry name" value="PSD4"/>
    <property type="match status" value="1"/>
</dbReference>
<dbReference type="GO" id="GO:0009055">
    <property type="term" value="F:electron transfer activity"/>
    <property type="evidence" value="ECO:0007669"/>
    <property type="project" value="InterPro"/>
</dbReference>
<keyword evidence="1 4" id="KW-0349">Heme</keyword>
<dbReference type="Pfam" id="PF07637">
    <property type="entry name" value="PSD5"/>
    <property type="match status" value="1"/>
</dbReference>
<name>A0A518DUH4_9BACT</name>
<dbReference type="Pfam" id="PF07624">
    <property type="entry name" value="PSD2"/>
    <property type="match status" value="1"/>
</dbReference>
<dbReference type="EMBL" id="CP036433">
    <property type="protein sequence ID" value="QDU95479.1"/>
    <property type="molecule type" value="Genomic_DNA"/>
</dbReference>
<evidence type="ECO:0000259" key="6">
    <source>
        <dbReference type="PROSITE" id="PS51007"/>
    </source>
</evidence>
<feature type="signal peptide" evidence="5">
    <location>
        <begin position="1"/>
        <end position="37"/>
    </location>
</feature>
<dbReference type="InterPro" id="IPR011478">
    <property type="entry name" value="DUF1585"/>
</dbReference>
<evidence type="ECO:0000256" key="4">
    <source>
        <dbReference type="PROSITE-ProRule" id="PRU00433"/>
    </source>
</evidence>
<evidence type="ECO:0000256" key="3">
    <source>
        <dbReference type="ARBA" id="ARBA00023004"/>
    </source>
</evidence>
<dbReference type="InterPro" id="IPR011429">
    <property type="entry name" value="Cyt_c_Planctomycete-type"/>
</dbReference>
<dbReference type="InterPro" id="IPR009056">
    <property type="entry name" value="Cyt_c-like_dom"/>
</dbReference>
<evidence type="ECO:0000313" key="7">
    <source>
        <dbReference type="EMBL" id="QDU95479.1"/>
    </source>
</evidence>
<dbReference type="GO" id="GO:0020037">
    <property type="term" value="F:heme binding"/>
    <property type="evidence" value="ECO:0007669"/>
    <property type="project" value="InterPro"/>
</dbReference>
<organism evidence="7 8">
    <name type="scientific">Lignipirellula cremea</name>
    <dbReference type="NCBI Taxonomy" id="2528010"/>
    <lineage>
        <taxon>Bacteria</taxon>
        <taxon>Pseudomonadati</taxon>
        <taxon>Planctomycetota</taxon>
        <taxon>Planctomycetia</taxon>
        <taxon>Pirellulales</taxon>
        <taxon>Pirellulaceae</taxon>
        <taxon>Lignipirellula</taxon>
    </lineage>
</organism>
<sequence length="796" mass="88635" precursor="true">MTLIFSLRPVFCSLAVPLTLTVAIAGCLAGFASAICAAEDTASTHDAGPQAFFAAHCYDCHSAGETGGGLDLEQFSGAFATREERDRWTQIFDRIDHREMPPADAAQPSPAERDALLRWLQPRLETADRTERQVIQRRLNRREYQNTIRDLLLVEVPVEDLLPEDQQAGGFDNNGEALAISTEQMGGYLAAAQLAIDAAMVHGPRPEEQTFTVSAMHEVERYLGQSFALVDDRIVSYTSTNTQYSKVSTRGKRLPEAGRYRFRFTAATHRSQEKQVFTVVASDFASVGAVFKNLGYFEVGPEPEVFEIEAELDKKFAIQFFVLGLPTWLKDPIDGDHPGIGFSPVEITGPLTDQWPPASHTRLLGDVDLSQGSLDDAERILRDFLPRAFRRPASEDEVQRYLSLVKNRLETGRSFEQSLKIGLVAVLCSPNFLYLREDVRPGTTRINDYELASRLSYFLHRSTPDAQLLQLAAADQLHEPAVLRAQVERLLSSPRREQFITDFVGQWLQLRKIDDTSPDKKLYPEFEELLKISMVGEGEAFFRKLLDEDLDVANFLDSDFAMLNQRLAEHYGIEGVQGLQIRAVELPAESVRGGVLTQGGVLKVTANGTTTSPVTRGVWVLENILGHPTPPPPPNVGGIEPDIRGATTIREQLAKHRDVATCSSCHRHIDPPGFALESFDPVGKLRSHYRHFIVNPDHADKGWGRVKDTAEVDASGVLSSGETFADIREFKRLLLTQREPFSRCLAEKLTTYALGRELGFSDREAIRSIVEHTLRHGNGLRSLVHAIVQSPAFQQP</sequence>
<reference evidence="7 8" key="1">
    <citation type="submission" date="2019-02" db="EMBL/GenBank/DDBJ databases">
        <title>Deep-cultivation of Planctomycetes and their phenomic and genomic characterization uncovers novel biology.</title>
        <authorList>
            <person name="Wiegand S."/>
            <person name="Jogler M."/>
            <person name="Boedeker C."/>
            <person name="Pinto D."/>
            <person name="Vollmers J."/>
            <person name="Rivas-Marin E."/>
            <person name="Kohn T."/>
            <person name="Peeters S.H."/>
            <person name="Heuer A."/>
            <person name="Rast P."/>
            <person name="Oberbeckmann S."/>
            <person name="Bunk B."/>
            <person name="Jeske O."/>
            <person name="Meyerdierks A."/>
            <person name="Storesund J.E."/>
            <person name="Kallscheuer N."/>
            <person name="Luecker S."/>
            <person name="Lage O.M."/>
            <person name="Pohl T."/>
            <person name="Merkel B.J."/>
            <person name="Hornburger P."/>
            <person name="Mueller R.-W."/>
            <person name="Bruemmer F."/>
            <person name="Labrenz M."/>
            <person name="Spormann A.M."/>
            <person name="Op den Camp H."/>
            <person name="Overmann J."/>
            <person name="Amann R."/>
            <person name="Jetten M.S.M."/>
            <person name="Mascher T."/>
            <person name="Medema M.H."/>
            <person name="Devos D.P."/>
            <person name="Kaster A.-K."/>
            <person name="Ovreas L."/>
            <person name="Rohde M."/>
            <person name="Galperin M.Y."/>
            <person name="Jogler C."/>
        </authorList>
    </citation>
    <scope>NUCLEOTIDE SEQUENCE [LARGE SCALE GENOMIC DNA]</scope>
    <source>
        <strain evidence="7 8">Pla85_3_4</strain>
    </source>
</reference>
<dbReference type="Pfam" id="PF07635">
    <property type="entry name" value="PSCyt1"/>
    <property type="match status" value="1"/>
</dbReference>
<keyword evidence="3 4" id="KW-0408">Iron</keyword>
<dbReference type="InterPro" id="IPR013042">
    <property type="entry name" value="DUF1592"/>
</dbReference>
<evidence type="ECO:0000256" key="2">
    <source>
        <dbReference type="ARBA" id="ARBA00022723"/>
    </source>
</evidence>